<evidence type="ECO:0000256" key="6">
    <source>
        <dbReference type="ARBA" id="ARBA00022882"/>
    </source>
</evidence>
<evidence type="ECO:0000256" key="10">
    <source>
        <dbReference type="ARBA" id="ARBA00023136"/>
    </source>
</evidence>
<dbReference type="PANTHER" id="PTHR11537:SF254">
    <property type="entry name" value="POTASSIUM VOLTAGE-GATED CHANNEL PROTEIN SHAB"/>
    <property type="match status" value="1"/>
</dbReference>
<dbReference type="SUPFAM" id="SSF81324">
    <property type="entry name" value="Voltage-gated potassium channels"/>
    <property type="match status" value="1"/>
</dbReference>
<proteinExistence type="predicted"/>
<comment type="subcellular location">
    <subcellularLocation>
        <location evidence="1">Membrane</location>
        <topology evidence="1">Multi-pass membrane protein</topology>
    </subcellularLocation>
</comment>
<evidence type="ECO:0000256" key="1">
    <source>
        <dbReference type="ARBA" id="ARBA00004141"/>
    </source>
</evidence>
<dbReference type="Gene3D" id="1.20.120.350">
    <property type="entry name" value="Voltage-gated potassium channels. Chain C"/>
    <property type="match status" value="1"/>
</dbReference>
<evidence type="ECO:0000256" key="4">
    <source>
        <dbReference type="ARBA" id="ARBA00022692"/>
    </source>
</evidence>
<evidence type="ECO:0000313" key="15">
    <source>
        <dbReference type="Proteomes" id="UP000194450"/>
    </source>
</evidence>
<dbReference type="GO" id="GO:0001508">
    <property type="term" value="P:action potential"/>
    <property type="evidence" value="ECO:0007669"/>
    <property type="project" value="TreeGrafter"/>
</dbReference>
<feature type="domain" description="Ion transport" evidence="13">
    <location>
        <begin position="22"/>
        <end position="246"/>
    </location>
</feature>
<keyword evidence="10 12" id="KW-0472">Membrane</keyword>
<evidence type="ECO:0000256" key="11">
    <source>
        <dbReference type="ARBA" id="ARBA00023303"/>
    </source>
</evidence>
<keyword evidence="3" id="KW-0633">Potassium transport</keyword>
<keyword evidence="4 12" id="KW-0812">Transmembrane</keyword>
<dbReference type="OrthoDB" id="9799090at2"/>
<dbReference type="Proteomes" id="UP000194450">
    <property type="component" value="Unassembled WGS sequence"/>
</dbReference>
<keyword evidence="6" id="KW-0851">Voltage-gated channel</keyword>
<evidence type="ECO:0000256" key="7">
    <source>
        <dbReference type="ARBA" id="ARBA00022958"/>
    </source>
</evidence>
<feature type="transmembrane region" description="Helical" evidence="12">
    <location>
        <begin position="21"/>
        <end position="48"/>
    </location>
</feature>
<feature type="transmembrane region" description="Helical" evidence="12">
    <location>
        <begin position="93"/>
        <end position="119"/>
    </location>
</feature>
<evidence type="ECO:0000256" key="3">
    <source>
        <dbReference type="ARBA" id="ARBA00022538"/>
    </source>
</evidence>
<feature type="transmembrane region" description="Helical" evidence="12">
    <location>
        <begin position="218"/>
        <end position="242"/>
    </location>
</feature>
<keyword evidence="7" id="KW-0630">Potassium</keyword>
<reference evidence="15" key="1">
    <citation type="submission" date="2017-04" db="EMBL/GenBank/DDBJ databases">
        <authorList>
            <person name="Varghese N."/>
            <person name="Submissions S."/>
        </authorList>
    </citation>
    <scope>NUCLEOTIDE SEQUENCE [LARGE SCALE GENOMIC DNA]</scope>
</reference>
<dbReference type="InterPro" id="IPR028325">
    <property type="entry name" value="VG_K_chnl"/>
</dbReference>
<dbReference type="GO" id="GO:0008076">
    <property type="term" value="C:voltage-gated potassium channel complex"/>
    <property type="evidence" value="ECO:0007669"/>
    <property type="project" value="InterPro"/>
</dbReference>
<dbReference type="AlphaFoldDB" id="A0A1Y6EKE5"/>
<feature type="transmembrane region" description="Helical" evidence="12">
    <location>
        <begin position="156"/>
        <end position="177"/>
    </location>
</feature>
<dbReference type="RefSeq" id="WP_086433678.1">
    <property type="nucleotide sequence ID" value="NZ_FXWH01000001.1"/>
</dbReference>
<evidence type="ECO:0000259" key="13">
    <source>
        <dbReference type="Pfam" id="PF00520"/>
    </source>
</evidence>
<keyword evidence="2" id="KW-0813">Transport</keyword>
<dbReference type="EMBL" id="FXWH01000001">
    <property type="protein sequence ID" value="SMQ61032.1"/>
    <property type="molecule type" value="Genomic_DNA"/>
</dbReference>
<dbReference type="InterPro" id="IPR027359">
    <property type="entry name" value="Volt_channel_dom_sf"/>
</dbReference>
<evidence type="ECO:0000256" key="9">
    <source>
        <dbReference type="ARBA" id="ARBA00023065"/>
    </source>
</evidence>
<dbReference type="PANTHER" id="PTHR11537">
    <property type="entry name" value="VOLTAGE-GATED POTASSIUM CHANNEL"/>
    <property type="match status" value="1"/>
</dbReference>
<dbReference type="Pfam" id="PF00520">
    <property type="entry name" value="Ion_trans"/>
    <property type="match status" value="1"/>
</dbReference>
<evidence type="ECO:0000256" key="12">
    <source>
        <dbReference type="SAM" id="Phobius"/>
    </source>
</evidence>
<name>A0A1Y6EKE5_9GAMM</name>
<dbReference type="GO" id="GO:0005249">
    <property type="term" value="F:voltage-gated potassium channel activity"/>
    <property type="evidence" value="ECO:0007669"/>
    <property type="project" value="InterPro"/>
</dbReference>
<evidence type="ECO:0000256" key="8">
    <source>
        <dbReference type="ARBA" id="ARBA00022989"/>
    </source>
</evidence>
<sequence>MSIRQQAATILDGQIPPFRPGYWLNAFLMLLILLNVAAVIIESITPIYNEYTNWFLNFEFFSVMVFSLEYVLRIWSAPELPKYHQHSAFSARWRYAISPMALIDLLAIAPFYLSLFISIDMRFLRALRLLRIFKFSRHSRALQLLGTVLRNEGSNLLAAFSVLFVLLILASSGIYMIEANIQPDKFGSIPEAMWWAMATLTTVGYGDVTPITAGGKFFGGMITIVGMGMVALPAGILASGFAEQLAHRRESFKLVVNALMARADQEAISAELIEEVRQALRIDTQTAQRILTEIKSQATNEKG</sequence>
<evidence type="ECO:0000313" key="14">
    <source>
        <dbReference type="EMBL" id="SMQ61032.1"/>
    </source>
</evidence>
<protein>
    <submittedName>
        <fullName evidence="14">Voltage-gated potassium channel</fullName>
    </submittedName>
</protein>
<keyword evidence="5" id="KW-0631">Potassium channel</keyword>
<keyword evidence="9" id="KW-0406">Ion transport</keyword>
<feature type="transmembrane region" description="Helical" evidence="12">
    <location>
        <begin position="54"/>
        <end position="72"/>
    </location>
</feature>
<keyword evidence="15" id="KW-1185">Reference proteome</keyword>
<gene>
    <name evidence="14" type="ORF">SAMN06297229_0505</name>
</gene>
<dbReference type="Gene3D" id="1.10.287.70">
    <property type="match status" value="1"/>
</dbReference>
<dbReference type="PRINTS" id="PR00169">
    <property type="entry name" value="KCHANNEL"/>
</dbReference>
<evidence type="ECO:0000256" key="5">
    <source>
        <dbReference type="ARBA" id="ARBA00022826"/>
    </source>
</evidence>
<keyword evidence="11 14" id="KW-0407">Ion channel</keyword>
<accession>A0A1Y6EKE5</accession>
<keyword evidence="8 12" id="KW-1133">Transmembrane helix</keyword>
<evidence type="ECO:0000256" key="2">
    <source>
        <dbReference type="ARBA" id="ARBA00022448"/>
    </source>
</evidence>
<organism evidence="14 15">
    <name type="scientific">Pseudidiomarina planktonica</name>
    <dbReference type="NCBI Taxonomy" id="1323738"/>
    <lineage>
        <taxon>Bacteria</taxon>
        <taxon>Pseudomonadati</taxon>
        <taxon>Pseudomonadota</taxon>
        <taxon>Gammaproteobacteria</taxon>
        <taxon>Alteromonadales</taxon>
        <taxon>Idiomarinaceae</taxon>
        <taxon>Pseudidiomarina</taxon>
    </lineage>
</organism>
<dbReference type="InterPro" id="IPR005821">
    <property type="entry name" value="Ion_trans_dom"/>
</dbReference>